<proteinExistence type="predicted"/>
<sequence length="136" mass="14661">MAADRLIMMKQQIYDSFATVYLLYGSAGVRVITAAGGRSYKENSSSWFLLVVPAGRLCGSYWSAYGFFCLPCSILFVIAASIIVYLLYGSAGGHVITAAGGRSYKENSRFKRKVATGPQTPLDLGRCDAYGLVTSS</sequence>
<reference evidence="2" key="2">
    <citation type="submission" date="2022-01" db="EMBL/GenBank/DDBJ databases">
        <authorList>
            <person name="Yamashiro T."/>
            <person name="Shiraishi A."/>
            <person name="Satake H."/>
            <person name="Nakayama K."/>
        </authorList>
    </citation>
    <scope>NUCLEOTIDE SEQUENCE</scope>
</reference>
<evidence type="ECO:0000313" key="3">
    <source>
        <dbReference type="Proteomes" id="UP001151760"/>
    </source>
</evidence>
<protein>
    <submittedName>
        <fullName evidence="2">Uncharacterized protein</fullName>
    </submittedName>
</protein>
<organism evidence="2 3">
    <name type="scientific">Tanacetum coccineum</name>
    <dbReference type="NCBI Taxonomy" id="301880"/>
    <lineage>
        <taxon>Eukaryota</taxon>
        <taxon>Viridiplantae</taxon>
        <taxon>Streptophyta</taxon>
        <taxon>Embryophyta</taxon>
        <taxon>Tracheophyta</taxon>
        <taxon>Spermatophyta</taxon>
        <taxon>Magnoliopsida</taxon>
        <taxon>eudicotyledons</taxon>
        <taxon>Gunneridae</taxon>
        <taxon>Pentapetalae</taxon>
        <taxon>asterids</taxon>
        <taxon>campanulids</taxon>
        <taxon>Asterales</taxon>
        <taxon>Asteraceae</taxon>
        <taxon>Asteroideae</taxon>
        <taxon>Anthemideae</taxon>
        <taxon>Anthemidinae</taxon>
        <taxon>Tanacetum</taxon>
    </lineage>
</organism>
<keyword evidence="3" id="KW-1185">Reference proteome</keyword>
<accession>A0ABQ5EMN0</accession>
<gene>
    <name evidence="2" type="ORF">Tco_0977949</name>
</gene>
<feature type="transmembrane region" description="Helical" evidence="1">
    <location>
        <begin position="21"/>
        <end position="40"/>
    </location>
</feature>
<reference evidence="2" key="1">
    <citation type="journal article" date="2022" name="Int. J. Mol. Sci.">
        <title>Draft Genome of Tanacetum Coccineum: Genomic Comparison of Closely Related Tanacetum-Family Plants.</title>
        <authorList>
            <person name="Yamashiro T."/>
            <person name="Shiraishi A."/>
            <person name="Nakayama K."/>
            <person name="Satake H."/>
        </authorList>
    </citation>
    <scope>NUCLEOTIDE SEQUENCE</scope>
</reference>
<keyword evidence="1" id="KW-0472">Membrane</keyword>
<dbReference type="Proteomes" id="UP001151760">
    <property type="component" value="Unassembled WGS sequence"/>
</dbReference>
<evidence type="ECO:0000256" key="1">
    <source>
        <dbReference type="SAM" id="Phobius"/>
    </source>
</evidence>
<name>A0ABQ5EMN0_9ASTR</name>
<feature type="transmembrane region" description="Helical" evidence="1">
    <location>
        <begin position="60"/>
        <end position="88"/>
    </location>
</feature>
<keyword evidence="1" id="KW-0812">Transmembrane</keyword>
<keyword evidence="1" id="KW-1133">Transmembrane helix</keyword>
<evidence type="ECO:0000313" key="2">
    <source>
        <dbReference type="EMBL" id="GJT51792.1"/>
    </source>
</evidence>
<comment type="caution">
    <text evidence="2">The sequence shown here is derived from an EMBL/GenBank/DDBJ whole genome shotgun (WGS) entry which is preliminary data.</text>
</comment>
<dbReference type="EMBL" id="BQNB010016437">
    <property type="protein sequence ID" value="GJT51792.1"/>
    <property type="molecule type" value="Genomic_DNA"/>
</dbReference>